<dbReference type="Pfam" id="PF00560">
    <property type="entry name" value="LRR_1"/>
    <property type="match status" value="3"/>
</dbReference>
<evidence type="ECO:0000256" key="4">
    <source>
        <dbReference type="ARBA" id="ARBA00022692"/>
    </source>
</evidence>
<dbReference type="InterPro" id="IPR046959">
    <property type="entry name" value="PRK1-6/SRF4-like"/>
</dbReference>
<dbReference type="InterPro" id="IPR001611">
    <property type="entry name" value="Leu-rich_rpt"/>
</dbReference>
<dbReference type="EMBL" id="JAUHHV010000005">
    <property type="protein sequence ID" value="KAK1425810.1"/>
    <property type="molecule type" value="Genomic_DNA"/>
</dbReference>
<evidence type="ECO:0000313" key="15">
    <source>
        <dbReference type="Proteomes" id="UP001229421"/>
    </source>
</evidence>
<dbReference type="Pfam" id="PF08263">
    <property type="entry name" value="LRRNT_2"/>
    <property type="match status" value="1"/>
</dbReference>
<dbReference type="PANTHER" id="PTHR48007">
    <property type="entry name" value="LEUCINE-RICH REPEAT RECEPTOR-LIKE PROTEIN KINASE PXC1"/>
    <property type="match status" value="1"/>
</dbReference>
<dbReference type="CDD" id="cd14066">
    <property type="entry name" value="STKc_IRAK"/>
    <property type="match status" value="1"/>
</dbReference>
<dbReference type="Gene3D" id="3.30.200.20">
    <property type="entry name" value="Phosphorylase Kinase, domain 1"/>
    <property type="match status" value="1"/>
</dbReference>
<keyword evidence="10 12" id="KW-0472">Membrane</keyword>
<evidence type="ECO:0000256" key="11">
    <source>
        <dbReference type="ARBA" id="ARBA00023180"/>
    </source>
</evidence>
<sequence length="673" mass="74673">MQNAVSANQVTFKGVIKIENDGKRKPDSNLYDLYFSKVPLSSLVPFQIPKHYFFHLPATNPNSITMNNKLTFTFISIIITITITTISAIEDDMRCLQGLKSSLTDSQNKLTSWSFTNSTTTSLCKLVGVSCWNEKENRLISIQLPEFSLSGTLPDSLQYCRSLQSLDLSKNSLSGPVPEQICSWLPYLVTLDLSGNALTGNIPVELQNCKFLNNLILNDNSLSGSIPYQIGQLERLKKLELANNELSGSIPDDLSRFQSDSFIGNDGLCGEPVNSKCGKLNNKNLVIIIAAGVLGACGSLLLGFGIWWWFFIRSDRRKGKGYGDEGGNGGDRSNWIEKLRGYRLVQVSLFQKPLVKIKLNDILVATNNFSQSSIVITTRAGVCYRAMLQDGSVLAIKRLNACKINEKQFRSEVNRLGQLRHPNLVPLLGFCVVEDERLLVYKHMPNGSLNSLLYNNSSGVELDWPLRLKIGIGAASGLAWLHHVCEPPYLHQNISSNVVLVDDDFEARIIDFGLARLVGTRDSNNSSFENGNLGEFGYVAPEYSSTMVASMKGDVYGFGVVLLELATGQKPLEVNNGEEGGYKGHLVEWVNRLASSGRSKDAIDKSLRGKGYDDEILQFLRIACSCVISRPKERPSMYNVYQSLKTLAGAHRFSEQFDDIPAKYAKQDHHHKD</sequence>
<dbReference type="PRINTS" id="PR00019">
    <property type="entry name" value="LEURICHRPT"/>
</dbReference>
<accession>A0AAD8KMJ4</accession>
<organism evidence="14 15">
    <name type="scientific">Tagetes erecta</name>
    <name type="common">African marigold</name>
    <dbReference type="NCBI Taxonomy" id="13708"/>
    <lineage>
        <taxon>Eukaryota</taxon>
        <taxon>Viridiplantae</taxon>
        <taxon>Streptophyta</taxon>
        <taxon>Embryophyta</taxon>
        <taxon>Tracheophyta</taxon>
        <taxon>Spermatophyta</taxon>
        <taxon>Magnoliopsida</taxon>
        <taxon>eudicotyledons</taxon>
        <taxon>Gunneridae</taxon>
        <taxon>Pentapetalae</taxon>
        <taxon>asterids</taxon>
        <taxon>campanulids</taxon>
        <taxon>Asterales</taxon>
        <taxon>Asteraceae</taxon>
        <taxon>Asteroideae</taxon>
        <taxon>Heliantheae alliance</taxon>
        <taxon>Tageteae</taxon>
        <taxon>Tagetes</taxon>
    </lineage>
</organism>
<evidence type="ECO:0000256" key="6">
    <source>
        <dbReference type="ARBA" id="ARBA00022737"/>
    </source>
</evidence>
<evidence type="ECO:0000256" key="12">
    <source>
        <dbReference type="SAM" id="Phobius"/>
    </source>
</evidence>
<keyword evidence="5" id="KW-0732">Signal</keyword>
<evidence type="ECO:0000256" key="10">
    <source>
        <dbReference type="ARBA" id="ARBA00023136"/>
    </source>
</evidence>
<evidence type="ECO:0000256" key="1">
    <source>
        <dbReference type="ARBA" id="ARBA00004167"/>
    </source>
</evidence>
<comment type="caution">
    <text evidence="14">The sequence shown here is derived from an EMBL/GenBank/DDBJ whole genome shotgun (WGS) entry which is preliminary data.</text>
</comment>
<keyword evidence="11" id="KW-0325">Glycoprotein</keyword>
<dbReference type="AlphaFoldDB" id="A0AAD8KMJ4"/>
<proteinExistence type="predicted"/>
<reference evidence="14" key="1">
    <citation type="journal article" date="2023" name="bioRxiv">
        <title>Improved chromosome-level genome assembly for marigold (Tagetes erecta).</title>
        <authorList>
            <person name="Jiang F."/>
            <person name="Yuan L."/>
            <person name="Wang S."/>
            <person name="Wang H."/>
            <person name="Xu D."/>
            <person name="Wang A."/>
            <person name="Fan W."/>
        </authorList>
    </citation>
    <scope>NUCLEOTIDE SEQUENCE</scope>
    <source>
        <strain evidence="14">WSJ</strain>
        <tissue evidence="14">Leaf</tissue>
    </source>
</reference>
<keyword evidence="15" id="KW-1185">Reference proteome</keyword>
<keyword evidence="7" id="KW-0547">Nucleotide-binding</keyword>
<feature type="transmembrane region" description="Helical" evidence="12">
    <location>
        <begin position="285"/>
        <end position="310"/>
    </location>
</feature>
<evidence type="ECO:0000256" key="3">
    <source>
        <dbReference type="ARBA" id="ARBA00022614"/>
    </source>
</evidence>
<dbReference type="InterPro" id="IPR000719">
    <property type="entry name" value="Prot_kinase_dom"/>
</dbReference>
<dbReference type="Proteomes" id="UP001229421">
    <property type="component" value="Unassembled WGS sequence"/>
</dbReference>
<keyword evidence="6" id="KW-0677">Repeat</keyword>
<dbReference type="InterPro" id="IPR011009">
    <property type="entry name" value="Kinase-like_dom_sf"/>
</dbReference>
<dbReference type="Pfam" id="PF07714">
    <property type="entry name" value="PK_Tyr_Ser-Thr"/>
    <property type="match status" value="1"/>
</dbReference>
<protein>
    <recommendedName>
        <fullName evidence="13">Protein kinase domain-containing protein</fullName>
    </recommendedName>
</protein>
<feature type="transmembrane region" description="Helical" evidence="12">
    <location>
        <begin position="70"/>
        <end position="89"/>
    </location>
</feature>
<dbReference type="PROSITE" id="PS50011">
    <property type="entry name" value="PROTEIN_KINASE_DOM"/>
    <property type="match status" value="1"/>
</dbReference>
<name>A0AAD8KMJ4_TARER</name>
<dbReference type="PANTHER" id="PTHR48007:SF86">
    <property type="entry name" value="(WILD MALAYSIAN BANANA) HYPOTHETICAL PROTEIN"/>
    <property type="match status" value="1"/>
</dbReference>
<evidence type="ECO:0000256" key="9">
    <source>
        <dbReference type="ARBA" id="ARBA00022989"/>
    </source>
</evidence>
<dbReference type="InterPro" id="IPR032675">
    <property type="entry name" value="LRR_dom_sf"/>
</dbReference>
<evidence type="ECO:0000256" key="7">
    <source>
        <dbReference type="ARBA" id="ARBA00022741"/>
    </source>
</evidence>
<dbReference type="FunFam" id="3.30.200.20:FF:000428">
    <property type="entry name" value="Inactive LRR receptor-like serine/threonine-protein kinase BIR2"/>
    <property type="match status" value="1"/>
</dbReference>
<dbReference type="SUPFAM" id="SSF52058">
    <property type="entry name" value="L domain-like"/>
    <property type="match status" value="1"/>
</dbReference>
<feature type="domain" description="Protein kinase" evidence="13">
    <location>
        <begin position="369"/>
        <end position="654"/>
    </location>
</feature>
<dbReference type="Gene3D" id="3.80.10.10">
    <property type="entry name" value="Ribonuclease Inhibitor"/>
    <property type="match status" value="1"/>
</dbReference>
<evidence type="ECO:0000256" key="2">
    <source>
        <dbReference type="ARBA" id="ARBA00022553"/>
    </source>
</evidence>
<dbReference type="FunFam" id="3.80.10.10:FF:000415">
    <property type="entry name" value="Inactive LRR receptor-like serine/threonine-protein kinase BIR2"/>
    <property type="match status" value="1"/>
</dbReference>
<evidence type="ECO:0000313" key="14">
    <source>
        <dbReference type="EMBL" id="KAK1425810.1"/>
    </source>
</evidence>
<dbReference type="GO" id="GO:0016020">
    <property type="term" value="C:membrane"/>
    <property type="evidence" value="ECO:0007669"/>
    <property type="project" value="UniProtKB-SubCell"/>
</dbReference>
<evidence type="ECO:0000259" key="13">
    <source>
        <dbReference type="PROSITE" id="PS50011"/>
    </source>
</evidence>
<keyword evidence="8" id="KW-0067">ATP-binding</keyword>
<dbReference type="GO" id="GO:0005524">
    <property type="term" value="F:ATP binding"/>
    <property type="evidence" value="ECO:0007669"/>
    <property type="project" value="UniProtKB-KW"/>
</dbReference>
<evidence type="ECO:0000256" key="8">
    <source>
        <dbReference type="ARBA" id="ARBA00022840"/>
    </source>
</evidence>
<keyword evidence="4 12" id="KW-0812">Transmembrane</keyword>
<dbReference type="InterPro" id="IPR001245">
    <property type="entry name" value="Ser-Thr/Tyr_kinase_cat_dom"/>
</dbReference>
<keyword evidence="2" id="KW-0597">Phosphoprotein</keyword>
<keyword evidence="3" id="KW-0433">Leucine-rich repeat</keyword>
<keyword evidence="9 12" id="KW-1133">Transmembrane helix</keyword>
<comment type="subcellular location">
    <subcellularLocation>
        <location evidence="1">Membrane</location>
        <topology evidence="1">Single-pass membrane protein</topology>
    </subcellularLocation>
</comment>
<dbReference type="FunFam" id="1.10.510.10:FF:000609">
    <property type="entry name" value="Inactive LRR receptor-like serine/threonine-protein kinase BIR2"/>
    <property type="match status" value="1"/>
</dbReference>
<dbReference type="Gene3D" id="1.10.510.10">
    <property type="entry name" value="Transferase(Phosphotransferase) domain 1"/>
    <property type="match status" value="1"/>
</dbReference>
<dbReference type="GO" id="GO:0004672">
    <property type="term" value="F:protein kinase activity"/>
    <property type="evidence" value="ECO:0007669"/>
    <property type="project" value="InterPro"/>
</dbReference>
<gene>
    <name evidence="14" type="ORF">QVD17_21171</name>
</gene>
<dbReference type="InterPro" id="IPR013210">
    <property type="entry name" value="LRR_N_plant-typ"/>
</dbReference>
<dbReference type="SUPFAM" id="SSF56112">
    <property type="entry name" value="Protein kinase-like (PK-like)"/>
    <property type="match status" value="1"/>
</dbReference>
<evidence type="ECO:0000256" key="5">
    <source>
        <dbReference type="ARBA" id="ARBA00022729"/>
    </source>
</evidence>